<name>A0ABX5QV31_9BACT</name>
<keyword evidence="5 13" id="KW-0812">Transmembrane</keyword>
<evidence type="ECO:0000256" key="10">
    <source>
        <dbReference type="ARBA" id="ARBA00023264"/>
    </source>
</evidence>
<keyword evidence="6 13" id="KW-1133">Transmembrane helix</keyword>
<evidence type="ECO:0000256" key="11">
    <source>
        <dbReference type="NCBIfam" id="TIGR00560"/>
    </source>
</evidence>
<dbReference type="InterPro" id="IPR000462">
    <property type="entry name" value="CDP-OH_P_trans"/>
</dbReference>
<sequence length="179" mass="20483">MFNLPNTISWLRILSTIPIVLLMYLDNYIWAFLLFLLAALSDYIDGYFARKLGQVTKLGKVLDQMSDKILITSIFVVFVEVGMLPGWLVVILVFRDTLVSMVRMIASEAGNIIAANIFGKMKTVSQMILAISLFLEKLSFFQLERLLDKANTILIYFVAFVTVISGVLYTYQNREYLNR</sequence>
<evidence type="ECO:0000313" key="15">
    <source>
        <dbReference type="Proteomes" id="UP000288947"/>
    </source>
</evidence>
<evidence type="ECO:0000256" key="12">
    <source>
        <dbReference type="RuleBase" id="RU003750"/>
    </source>
</evidence>
<evidence type="ECO:0000256" key="13">
    <source>
        <dbReference type="SAM" id="Phobius"/>
    </source>
</evidence>
<dbReference type="PROSITE" id="PS00379">
    <property type="entry name" value="CDP_ALCOHOL_P_TRANSF"/>
    <property type="match status" value="1"/>
</dbReference>
<dbReference type="PANTHER" id="PTHR14269:SF62">
    <property type="entry name" value="CDP-DIACYLGLYCEROL--GLYCEROL-3-PHOSPHATE 3-PHOSPHATIDYLTRANSFERASE 1, CHLOROPLASTIC"/>
    <property type="match status" value="1"/>
</dbReference>
<evidence type="ECO:0000256" key="1">
    <source>
        <dbReference type="ARBA" id="ARBA00004141"/>
    </source>
</evidence>
<dbReference type="PIRSF" id="PIRSF000847">
    <property type="entry name" value="Phos_ph_gly_syn"/>
    <property type="match status" value="1"/>
</dbReference>
<proteinExistence type="inferred from homology"/>
<evidence type="ECO:0000313" key="14">
    <source>
        <dbReference type="EMBL" id="QAV34182.1"/>
    </source>
</evidence>
<evidence type="ECO:0000256" key="4">
    <source>
        <dbReference type="ARBA" id="ARBA00022679"/>
    </source>
</evidence>
<dbReference type="Gene3D" id="1.20.120.1760">
    <property type="match status" value="1"/>
</dbReference>
<keyword evidence="8 13" id="KW-0472">Membrane</keyword>
<accession>A0ABX5QV31</accession>
<dbReference type="Pfam" id="PF01066">
    <property type="entry name" value="CDP-OH_P_transf"/>
    <property type="match status" value="1"/>
</dbReference>
<keyword evidence="9" id="KW-0594">Phospholipid biosynthesis</keyword>
<evidence type="ECO:0000256" key="7">
    <source>
        <dbReference type="ARBA" id="ARBA00023098"/>
    </source>
</evidence>
<keyword evidence="10" id="KW-1208">Phospholipid metabolism</keyword>
<evidence type="ECO:0000256" key="3">
    <source>
        <dbReference type="ARBA" id="ARBA00022516"/>
    </source>
</evidence>
<protein>
    <recommendedName>
        <fullName evidence="11">CDP-diacylglycerol--glycerol-3-phosphate 3-phosphatidyltransferase</fullName>
        <ecNumber evidence="11">2.7.8.5</ecNumber>
    </recommendedName>
</protein>
<gene>
    <name evidence="14" type="primary">pgsA</name>
    <name evidence="14" type="ORF">CBS1_05765</name>
</gene>
<dbReference type="InterPro" id="IPR004570">
    <property type="entry name" value="Phosphatidylglycerol_P_synth"/>
</dbReference>
<dbReference type="EMBL" id="CP026721">
    <property type="protein sequence ID" value="QAV34182.1"/>
    <property type="molecule type" value="Genomic_DNA"/>
</dbReference>
<dbReference type="NCBIfam" id="TIGR00560">
    <property type="entry name" value="pgsA"/>
    <property type="match status" value="1"/>
</dbReference>
<evidence type="ECO:0000256" key="5">
    <source>
        <dbReference type="ARBA" id="ARBA00022692"/>
    </source>
</evidence>
<keyword evidence="7" id="KW-0443">Lipid metabolism</keyword>
<evidence type="ECO:0000256" key="2">
    <source>
        <dbReference type="ARBA" id="ARBA00010441"/>
    </source>
</evidence>
<feature type="transmembrane region" description="Helical" evidence="13">
    <location>
        <begin position="69"/>
        <end position="94"/>
    </location>
</feature>
<dbReference type="InterPro" id="IPR043130">
    <property type="entry name" value="CDP-OH_PTrfase_TM_dom"/>
</dbReference>
<comment type="similarity">
    <text evidence="2 12">Belongs to the CDP-alcohol phosphatidyltransferase class-I family.</text>
</comment>
<evidence type="ECO:0000256" key="6">
    <source>
        <dbReference type="ARBA" id="ARBA00022989"/>
    </source>
</evidence>
<dbReference type="PANTHER" id="PTHR14269">
    <property type="entry name" value="CDP-DIACYLGLYCEROL--GLYCEROL-3-PHOSPHATE 3-PHOSPHATIDYLTRANSFERASE-RELATED"/>
    <property type="match status" value="1"/>
</dbReference>
<keyword evidence="3" id="KW-0444">Lipid biosynthesis</keyword>
<evidence type="ECO:0000256" key="9">
    <source>
        <dbReference type="ARBA" id="ARBA00023209"/>
    </source>
</evidence>
<keyword evidence="4 12" id="KW-0808">Transferase</keyword>
<dbReference type="Proteomes" id="UP000288947">
    <property type="component" value="Chromosome"/>
</dbReference>
<dbReference type="EC" id="2.7.8.5" evidence="11"/>
<comment type="subcellular location">
    <subcellularLocation>
        <location evidence="1">Membrane</location>
        <topology evidence="1">Multi-pass membrane protein</topology>
    </subcellularLocation>
</comment>
<dbReference type="InterPro" id="IPR048254">
    <property type="entry name" value="CDP_ALCOHOL_P_TRANSF_CS"/>
</dbReference>
<reference evidence="14 15" key="1">
    <citation type="submission" date="2018-01" db="EMBL/GenBank/DDBJ databases">
        <title>The whole genome sequencing and assembly of Fervidobacterium changbaicum CBS-1 strain.</title>
        <authorList>
            <person name="Kim J.-Y."/>
            <person name="Park M.-K."/>
            <person name="Yi H."/>
            <person name="Bahn Y.-S."/>
            <person name="Kim J.F."/>
            <person name="Lee D.-W."/>
        </authorList>
    </citation>
    <scope>NUCLEOTIDE SEQUENCE [LARGE SCALE GENOMIC DNA]</scope>
    <source>
        <strain evidence="14 15">CBS-1</strain>
    </source>
</reference>
<organism evidence="14 15">
    <name type="scientific">Fervidobacterium changbaicum</name>
    <dbReference type="NCBI Taxonomy" id="310769"/>
    <lineage>
        <taxon>Bacteria</taxon>
        <taxon>Thermotogati</taxon>
        <taxon>Thermotogota</taxon>
        <taxon>Thermotogae</taxon>
        <taxon>Thermotogales</taxon>
        <taxon>Fervidobacteriaceae</taxon>
        <taxon>Fervidobacterium</taxon>
    </lineage>
</organism>
<dbReference type="InterPro" id="IPR050324">
    <property type="entry name" value="CDP-alcohol_PTase-I"/>
</dbReference>
<evidence type="ECO:0000256" key="8">
    <source>
        <dbReference type="ARBA" id="ARBA00023136"/>
    </source>
</evidence>
<feature type="transmembrane region" description="Helical" evidence="13">
    <location>
        <begin position="153"/>
        <end position="171"/>
    </location>
</feature>
<keyword evidence="15" id="KW-1185">Reference proteome</keyword>